<keyword evidence="7" id="KW-0694">RNA-binding</keyword>
<dbReference type="EMBL" id="KI669460">
    <property type="protein sequence ID" value="OCF59619.1"/>
    <property type="molecule type" value="Genomic_DNA"/>
</dbReference>
<dbReference type="Pfam" id="PF00293">
    <property type="entry name" value="NUDIX"/>
    <property type="match status" value="1"/>
</dbReference>
<dbReference type="AlphaFoldDB" id="A0A1B9IVQ4"/>
<dbReference type="SMART" id="SM01125">
    <property type="entry name" value="DCP2"/>
    <property type="match status" value="1"/>
</dbReference>
<dbReference type="GO" id="GO:0000932">
    <property type="term" value="C:P-body"/>
    <property type="evidence" value="ECO:0007669"/>
    <property type="project" value="TreeGrafter"/>
</dbReference>
<evidence type="ECO:0000313" key="12">
    <source>
        <dbReference type="Proteomes" id="UP000092583"/>
    </source>
</evidence>
<dbReference type="SUPFAM" id="SSF140586">
    <property type="entry name" value="Dcp2 domain-like"/>
    <property type="match status" value="1"/>
</dbReference>
<dbReference type="STRING" id="1331196.A0A1B9IVQ4"/>
<feature type="compositionally biased region" description="Low complexity" evidence="9">
    <location>
        <begin position="30"/>
        <end position="46"/>
    </location>
</feature>
<sequence length="876" mass="95716">MTAIPIPLPFDKGRERERELPPHLNSFYNPSSSSSSSPAASTSSTPTPYPPSVQPSKLNDRQPLGGSEENDIDIGDPSAGQDEEENIFRDMSWEEILEDLNARFLINLPREEMSLVRVYWQAEQAHWFYEDYLRPLNPLLPSLSQRNFTRIIIESSPLYASLMAQAGVSYDQVWEEYCSDKRMVPCCGGILINKDGDKCLMVRGYKSSAGWSFPRGKINLEESEEACAIREVEEETGFDLTGWIHPTDKIKTHINAQEVTMFIVKGIDENTVFKTQTRNEIGAIEWVRLADLPTWISKKGPRKTGGSGQKKFYNVTPFVNPLKHWLKGHGIDPYIKPKKKSQTSAPYRDLQPYQFESPSPQPASSVPSRGSSALDHLFARFIHKQEEELYAPNQQAIVGSDNKAGLERLFGNLNVLKEEEESVPHRHDGISDQERQKKEDNELARLLGGVGIAQTPTPEPPRPTASTQKQSNLLAMLNTRPPASNPYAHTHQVQPPTSPAKPHQAKLLSMISHQPAAITNNQIAPKPMSLPTSPRPASPTEDAQRQAKARALLDMTIAGIGIDVPANTAHQMNHVDTSHSEYLPPLPQPGSAGRSSETSGSSGTRITPPGQGYMPPLHQPPPSTYTHNQGYRPNTQPPSAGHAPPRPPAGPMTHPSGGYGGSPNKSSQPPPPPPYEAASHPQVRSATLDYPTYGGTVNPGYDQRSVPPPGMHMNMYQSGINPARPPGVTNLQNSQSFRPNSNPLPGPGNYGVNYGNGPHPPPHHLPPGGFVPSGGPPHANYPNHNQAYQPRPPPLGVGVNGPLNQLNQGGYQPPFPPQHSLPPQIPSVQYTNIPRGSPPKSQNLSNPNVFHPVPRPPQGQGAALLAMINNGNNPGR</sequence>
<name>A0A1B9IVQ4_9TREE</name>
<keyword evidence="4" id="KW-0963">Cytoplasm</keyword>
<evidence type="ECO:0000256" key="2">
    <source>
        <dbReference type="ARBA" id="ARBA00004496"/>
    </source>
</evidence>
<evidence type="ECO:0000256" key="4">
    <source>
        <dbReference type="ARBA" id="ARBA00022490"/>
    </source>
</evidence>
<evidence type="ECO:0000256" key="1">
    <source>
        <dbReference type="ARBA" id="ARBA00001936"/>
    </source>
</evidence>
<feature type="compositionally biased region" description="Polar residues" evidence="9">
    <location>
        <begin position="624"/>
        <end position="634"/>
    </location>
</feature>
<dbReference type="GO" id="GO:0003723">
    <property type="term" value="F:RNA binding"/>
    <property type="evidence" value="ECO:0007669"/>
    <property type="project" value="UniProtKB-KW"/>
</dbReference>
<dbReference type="CDD" id="cd03672">
    <property type="entry name" value="NUDIX_Dcp2p_Nudt20"/>
    <property type="match status" value="1"/>
</dbReference>
<proteinExistence type="inferred from homology"/>
<feature type="compositionally biased region" description="Polar residues" evidence="9">
    <location>
        <begin position="729"/>
        <end position="741"/>
    </location>
</feature>
<evidence type="ECO:0000256" key="6">
    <source>
        <dbReference type="ARBA" id="ARBA00022801"/>
    </source>
</evidence>
<dbReference type="SUPFAM" id="SSF55811">
    <property type="entry name" value="Nudix"/>
    <property type="match status" value="1"/>
</dbReference>
<evidence type="ECO:0000256" key="3">
    <source>
        <dbReference type="ARBA" id="ARBA00005279"/>
    </source>
</evidence>
<feature type="compositionally biased region" description="Low complexity" evidence="9">
    <location>
        <begin position="590"/>
        <end position="605"/>
    </location>
</feature>
<reference evidence="11 12" key="1">
    <citation type="submission" date="2013-07" db="EMBL/GenBank/DDBJ databases">
        <title>The Genome Sequence of Kwoniella mangroviensis CBS10435.</title>
        <authorList>
            <consortium name="The Broad Institute Genome Sequencing Platform"/>
            <person name="Cuomo C."/>
            <person name="Litvintseva A."/>
            <person name="Chen Y."/>
            <person name="Heitman J."/>
            <person name="Sun S."/>
            <person name="Springer D."/>
            <person name="Dromer F."/>
            <person name="Young S.K."/>
            <person name="Zeng Q."/>
            <person name="Gargeya S."/>
            <person name="Fitzgerald M."/>
            <person name="Abouelleil A."/>
            <person name="Alvarado L."/>
            <person name="Berlin A.M."/>
            <person name="Chapman S.B."/>
            <person name="Dewar J."/>
            <person name="Goldberg J."/>
            <person name="Griggs A."/>
            <person name="Gujja S."/>
            <person name="Hansen M."/>
            <person name="Howarth C."/>
            <person name="Imamovic A."/>
            <person name="Larimer J."/>
            <person name="McCowan C."/>
            <person name="Murphy C."/>
            <person name="Pearson M."/>
            <person name="Priest M."/>
            <person name="Roberts A."/>
            <person name="Saif S."/>
            <person name="Shea T."/>
            <person name="Sykes S."/>
            <person name="Wortman J."/>
            <person name="Nusbaum C."/>
            <person name="Birren B."/>
        </authorList>
    </citation>
    <scope>NUCLEOTIDE SEQUENCE [LARGE SCALE GENOMIC DNA]</scope>
    <source>
        <strain evidence="11 12">CBS 10435</strain>
    </source>
</reference>
<evidence type="ECO:0000256" key="8">
    <source>
        <dbReference type="ARBA" id="ARBA00023211"/>
    </source>
</evidence>
<dbReference type="Gene3D" id="3.90.79.10">
    <property type="entry name" value="Nucleoside Triphosphate Pyrophosphohydrolase"/>
    <property type="match status" value="1"/>
</dbReference>
<dbReference type="PROSITE" id="PS00893">
    <property type="entry name" value="NUDIX_BOX"/>
    <property type="match status" value="1"/>
</dbReference>
<feature type="compositionally biased region" description="Polar residues" evidence="9">
    <location>
        <begin position="827"/>
        <end position="848"/>
    </location>
</feature>
<dbReference type="InterPro" id="IPR007722">
    <property type="entry name" value="DCP2_BoxA"/>
</dbReference>
<dbReference type="OrthoDB" id="18996at2759"/>
<dbReference type="InterPro" id="IPR000086">
    <property type="entry name" value="NUDIX_hydrolase_dom"/>
</dbReference>
<evidence type="ECO:0000259" key="10">
    <source>
        <dbReference type="PROSITE" id="PS51462"/>
    </source>
</evidence>
<dbReference type="InterPro" id="IPR020084">
    <property type="entry name" value="NUDIX_hydrolase_CS"/>
</dbReference>
<keyword evidence="8" id="KW-0464">Manganese</keyword>
<comment type="cofactor">
    <cofactor evidence="1">
        <name>Mn(2+)</name>
        <dbReference type="ChEBI" id="CHEBI:29035"/>
    </cofactor>
</comment>
<dbReference type="InterPro" id="IPR036189">
    <property type="entry name" value="DCP2_BoxA_sf"/>
</dbReference>
<evidence type="ECO:0000256" key="7">
    <source>
        <dbReference type="ARBA" id="ARBA00022884"/>
    </source>
</evidence>
<feature type="compositionally biased region" description="Pro residues" evidence="9">
    <location>
        <begin position="813"/>
        <end position="825"/>
    </location>
</feature>
<feature type="region of interest" description="Disordered" evidence="9">
    <location>
        <begin position="578"/>
        <end position="860"/>
    </location>
</feature>
<dbReference type="InterPro" id="IPR044099">
    <property type="entry name" value="Dcp2_NUDIX"/>
</dbReference>
<feature type="domain" description="Nudix hydrolase" evidence="10">
    <location>
        <begin position="182"/>
        <end position="309"/>
    </location>
</feature>
<comment type="similarity">
    <text evidence="3">Belongs to the Nudix hydrolase family. DCP2 subfamily.</text>
</comment>
<dbReference type="GO" id="GO:0030145">
    <property type="term" value="F:manganese ion binding"/>
    <property type="evidence" value="ECO:0007669"/>
    <property type="project" value="InterPro"/>
</dbReference>
<reference evidence="12" key="2">
    <citation type="submission" date="2013-12" db="EMBL/GenBank/DDBJ databases">
        <title>Evolution of pathogenesis and genome organization in the Tremellales.</title>
        <authorList>
            <person name="Cuomo C."/>
            <person name="Litvintseva A."/>
            <person name="Heitman J."/>
            <person name="Chen Y."/>
            <person name="Sun S."/>
            <person name="Springer D."/>
            <person name="Dromer F."/>
            <person name="Young S."/>
            <person name="Zeng Q."/>
            <person name="Chapman S."/>
            <person name="Gujja S."/>
            <person name="Saif S."/>
            <person name="Birren B."/>
        </authorList>
    </citation>
    <scope>NUCLEOTIDE SEQUENCE [LARGE SCALE GENOMIC DNA]</scope>
    <source>
        <strain evidence="12">CBS 10435</strain>
    </source>
</reference>
<feature type="compositionally biased region" description="Basic and acidic residues" evidence="9">
    <location>
        <begin position="11"/>
        <end position="21"/>
    </location>
</feature>
<gene>
    <name evidence="11" type="ORF">L486_02291</name>
</gene>
<dbReference type="PANTHER" id="PTHR23114:SF17">
    <property type="entry name" value="M7GPPPN-MRNA HYDROLASE"/>
    <property type="match status" value="1"/>
</dbReference>
<evidence type="ECO:0000256" key="9">
    <source>
        <dbReference type="SAM" id="MobiDB-lite"/>
    </source>
</evidence>
<feature type="region of interest" description="Disordered" evidence="9">
    <location>
        <begin position="478"/>
        <end position="502"/>
    </location>
</feature>
<dbReference type="GO" id="GO:0140933">
    <property type="term" value="F:5'-(N(7)-methylguanosine 5'-triphospho)-[mRNA] hydrolase activity"/>
    <property type="evidence" value="ECO:0007669"/>
    <property type="project" value="InterPro"/>
</dbReference>
<protein>
    <recommendedName>
        <fullName evidence="10">Nudix hydrolase domain-containing protein</fullName>
    </recommendedName>
</protein>
<evidence type="ECO:0000313" key="11">
    <source>
        <dbReference type="EMBL" id="OCF59619.1"/>
    </source>
</evidence>
<evidence type="ECO:0000256" key="5">
    <source>
        <dbReference type="ARBA" id="ARBA00022723"/>
    </source>
</evidence>
<keyword evidence="12" id="KW-1185">Reference proteome</keyword>
<organism evidence="11 12">
    <name type="scientific">Kwoniella mangroviensis CBS 10435</name>
    <dbReference type="NCBI Taxonomy" id="1331196"/>
    <lineage>
        <taxon>Eukaryota</taxon>
        <taxon>Fungi</taxon>
        <taxon>Dikarya</taxon>
        <taxon>Basidiomycota</taxon>
        <taxon>Agaricomycotina</taxon>
        <taxon>Tremellomycetes</taxon>
        <taxon>Tremellales</taxon>
        <taxon>Cryptococcaceae</taxon>
        <taxon>Kwoniella</taxon>
    </lineage>
</organism>
<dbReference type="PROSITE" id="PS51462">
    <property type="entry name" value="NUDIX"/>
    <property type="match status" value="1"/>
</dbReference>
<dbReference type="FunFam" id="3.90.79.10:FF:000003">
    <property type="entry name" value="M7GpppN-mRNA hydrolase isoform 2"/>
    <property type="match status" value="1"/>
</dbReference>
<dbReference type="GO" id="GO:0000290">
    <property type="term" value="P:deadenylation-dependent decapping of nuclear-transcribed mRNA"/>
    <property type="evidence" value="ECO:0007669"/>
    <property type="project" value="InterPro"/>
</dbReference>
<dbReference type="PANTHER" id="PTHR23114">
    <property type="entry name" value="M7GPPPN-MRNA HYDROLASE"/>
    <property type="match status" value="1"/>
</dbReference>
<feature type="region of interest" description="Disordered" evidence="9">
    <location>
        <begin position="350"/>
        <end position="371"/>
    </location>
</feature>
<keyword evidence="6" id="KW-0378">Hydrolase</keyword>
<dbReference type="Proteomes" id="UP000092583">
    <property type="component" value="Unassembled WGS sequence"/>
</dbReference>
<dbReference type="GO" id="GO:0000184">
    <property type="term" value="P:nuclear-transcribed mRNA catabolic process, nonsense-mediated decay"/>
    <property type="evidence" value="ECO:0007669"/>
    <property type="project" value="InterPro"/>
</dbReference>
<feature type="region of interest" description="Disordered" evidence="9">
    <location>
        <begin position="1"/>
        <end position="83"/>
    </location>
</feature>
<accession>A0A1B9IVQ4</accession>
<dbReference type="Gene3D" id="1.10.10.1050">
    <property type="entry name" value="Dcp2, box A domain"/>
    <property type="match status" value="1"/>
</dbReference>
<dbReference type="InterPro" id="IPR015797">
    <property type="entry name" value="NUDIX_hydrolase-like_dom_sf"/>
</dbReference>
<feature type="region of interest" description="Disordered" evidence="9">
    <location>
        <begin position="521"/>
        <end position="547"/>
    </location>
</feature>
<keyword evidence="5" id="KW-0479">Metal-binding</keyword>
<comment type="subcellular location">
    <subcellularLocation>
        <location evidence="2">Cytoplasm</location>
    </subcellularLocation>
</comment>
<dbReference type="Pfam" id="PF05026">
    <property type="entry name" value="DCP2"/>
    <property type="match status" value="1"/>
</dbReference>